<dbReference type="Pfam" id="PF00176">
    <property type="entry name" value="SNF2-rel_dom"/>
    <property type="match status" value="1"/>
</dbReference>
<dbReference type="InterPro" id="IPR027417">
    <property type="entry name" value="P-loop_NTPase"/>
</dbReference>
<feature type="domain" description="Helicase ATP-binding" evidence="10">
    <location>
        <begin position="338"/>
        <end position="527"/>
    </location>
</feature>
<dbReference type="AlphaFoldDB" id="A0AAE0IYY9"/>
<feature type="compositionally biased region" description="Basic and acidic residues" evidence="9">
    <location>
        <begin position="1"/>
        <end position="11"/>
    </location>
</feature>
<feature type="region of interest" description="Disordered" evidence="9">
    <location>
        <begin position="1031"/>
        <end position="1062"/>
    </location>
</feature>
<dbReference type="PROSITE" id="PS51194">
    <property type="entry name" value="HELICASE_CTER"/>
    <property type="match status" value="1"/>
</dbReference>
<evidence type="ECO:0000256" key="1">
    <source>
        <dbReference type="ARBA" id="ARBA00004123"/>
    </source>
</evidence>
<evidence type="ECO:0000313" key="13">
    <source>
        <dbReference type="Proteomes" id="UP001286456"/>
    </source>
</evidence>
<dbReference type="EMBL" id="JAUEPO010000002">
    <property type="protein sequence ID" value="KAK3333630.1"/>
    <property type="molecule type" value="Genomic_DNA"/>
</dbReference>
<evidence type="ECO:0000256" key="9">
    <source>
        <dbReference type="SAM" id="MobiDB-lite"/>
    </source>
</evidence>
<dbReference type="Gene3D" id="3.40.50.10810">
    <property type="entry name" value="Tandem AAA-ATPase domain"/>
    <property type="match status" value="1"/>
</dbReference>
<dbReference type="SUPFAM" id="SSF52540">
    <property type="entry name" value="P-loop containing nucleoside triphosphate hydrolases"/>
    <property type="match status" value="2"/>
</dbReference>
<reference evidence="12" key="2">
    <citation type="submission" date="2023-06" db="EMBL/GenBank/DDBJ databases">
        <authorList>
            <consortium name="Lawrence Berkeley National Laboratory"/>
            <person name="Haridas S."/>
            <person name="Hensen N."/>
            <person name="Bonometti L."/>
            <person name="Westerberg I."/>
            <person name="Brannstrom I.O."/>
            <person name="Guillou S."/>
            <person name="Cros-Aarteil S."/>
            <person name="Calhoun S."/>
            <person name="Kuo A."/>
            <person name="Mondo S."/>
            <person name="Pangilinan J."/>
            <person name="Riley R."/>
            <person name="Labutti K."/>
            <person name="Andreopoulos B."/>
            <person name="Lipzen A."/>
            <person name="Chen C."/>
            <person name="Yanf M."/>
            <person name="Daum C."/>
            <person name="Ng V."/>
            <person name="Clum A."/>
            <person name="Steindorff A."/>
            <person name="Ohm R."/>
            <person name="Martin F."/>
            <person name="Silar P."/>
            <person name="Natvig D."/>
            <person name="Lalanne C."/>
            <person name="Gautier V."/>
            <person name="Ament-Velasquez S.L."/>
            <person name="Kruys A."/>
            <person name="Hutchinson M.I."/>
            <person name="Powell A.J."/>
            <person name="Barry K."/>
            <person name="Miller A.N."/>
            <person name="Grigoriev I.V."/>
            <person name="Debuchy R."/>
            <person name="Gladieux P."/>
            <person name="Thoren M.H."/>
            <person name="Johannesson H."/>
        </authorList>
    </citation>
    <scope>NUCLEOTIDE SEQUENCE</scope>
    <source>
        <strain evidence="12">SMH4131-1</strain>
    </source>
</reference>
<keyword evidence="6" id="KW-0067">ATP-binding</keyword>
<evidence type="ECO:0000259" key="11">
    <source>
        <dbReference type="PROSITE" id="PS51194"/>
    </source>
</evidence>
<keyword evidence="4 12" id="KW-0378">Hydrolase</keyword>
<feature type="compositionally biased region" description="Polar residues" evidence="9">
    <location>
        <begin position="234"/>
        <end position="247"/>
    </location>
</feature>
<organism evidence="12 13">
    <name type="scientific">Cercophora scortea</name>
    <dbReference type="NCBI Taxonomy" id="314031"/>
    <lineage>
        <taxon>Eukaryota</taxon>
        <taxon>Fungi</taxon>
        <taxon>Dikarya</taxon>
        <taxon>Ascomycota</taxon>
        <taxon>Pezizomycotina</taxon>
        <taxon>Sordariomycetes</taxon>
        <taxon>Sordariomycetidae</taxon>
        <taxon>Sordariales</taxon>
        <taxon>Lasiosphaeriaceae</taxon>
        <taxon>Cercophora</taxon>
    </lineage>
</organism>
<keyword evidence="13" id="KW-1185">Reference proteome</keyword>
<protein>
    <submittedName>
        <fullName evidence="12">P-loop containing nucleoside triphosphate hydrolase protein</fullName>
    </submittedName>
</protein>
<evidence type="ECO:0000256" key="7">
    <source>
        <dbReference type="ARBA" id="ARBA00023125"/>
    </source>
</evidence>
<keyword evidence="5" id="KW-0347">Helicase</keyword>
<sequence length="1274" mass="142124">MDVDSDYHPEHSPSPNRALTPEHSDTELPAMSSQATQVKLEATPKAITPGLISRITDDAIEIPSSPPVPASNEILSLDDPHDVLKIKSKGPLHWQNPKDPDRLLVAALFSLPNAQQSDIFDAVRDHPWDEVWKTHIEPIIAGTDSSPARVSFNLARLFDGYISCTAARLTKKKLKSITTARIKREITRFEDYYNLLHQVMPHYPLPTPPRIKLVSRQLSEDAVADDSEQDLGSDSEASQAPDTQTSSTKKRRRVPRRDEEAESLRANDVRRNREFDERRRLLRAQLADGTVAGDNPRLIVNETKESDKQALIYVNENIGRRIKDHQIDGVRFMWNQVVVESKVRQGCLLAHTMGLGKTMQVITLLVVIAEASRSTDPSVYSQIPENLRESKTLILCPPGLVDNWLDEILLWAPKDLLGGLFKLDAAAPAKNRPQIIRQWASEGGVLVAGYPMFSNLYFGDDNSMRQLLEDTPTIVIGDEAHQLKNPDSQRHQSTANFKTMSRIAMTGSPLTKNVMDYYAMINWVAPNYLADKAEFVERFSKPIAEGLWAESNSTQKKTARKMLHVLNATVEPKVHRKDIQVLFNELPTKKEFIITLPLTPVQSRAYGAYVKMIQDPQLGEQLKGQTKIWSLVSTLTNLLAHPQVFKESLLNRNAKTKKENTLEYPKELFEAALATVSFPAVADTSHSNKIKVLIRILDECKIIGDRVLVFSHSIPTLDYLENIMKGQNRKYKRLDGDTPISVRQEATKEFNTDPSMEVYLISTKAGGVGLNIFGANRVVIFDFKYTPADEQQAIGRAYRIGQTKPVYVYWLKVGGTFTDKLHNNAVFKTQLASRVVDKKTPTPLAQKTGDYFTMPTIPEQKDLTKKFGHDTILDALLNTKSDDFKGVIRDVTSTETFEIEENYVLPAEDQREAEQDIEMERLRSQNPQEFKRREQERQSRLGMATYPLSNVTASSSGGEFHAEQRPEIENSATRKRLIKLIDPRRIREGPRLDPAVPTLAAQVGTARAALPSLRSDAEPAVRTLLTANSVSSTHTPALTDNIGSSRQPASTQPAGGDGPATVTPIDIVSGPIKPPSTQPMSAYVTPKFGGFTVPKNGAVPKHSSPTQEPTPNRAEPILAPGTFFRRNESSGTTPQNTSPGPSRRSPDDKHSELVLEALSGRYENLVKADYKPRLPKEVLSEIILALDEQKSHGLPRMDKLQCLQKSIRENERLAKALLAGHIQPKELVSLDRTQIDEKSATYRAMAQGDFERTVLAPDVGTTNSGLHDLDRSSD</sequence>
<dbReference type="GO" id="GO:0003677">
    <property type="term" value="F:DNA binding"/>
    <property type="evidence" value="ECO:0007669"/>
    <property type="project" value="UniProtKB-KW"/>
</dbReference>
<dbReference type="InterPro" id="IPR044574">
    <property type="entry name" value="ARIP4-like"/>
</dbReference>
<evidence type="ECO:0000256" key="6">
    <source>
        <dbReference type="ARBA" id="ARBA00022840"/>
    </source>
</evidence>
<reference evidence="12" key="1">
    <citation type="journal article" date="2023" name="Mol. Phylogenet. Evol.">
        <title>Genome-scale phylogeny and comparative genomics of the fungal order Sordariales.</title>
        <authorList>
            <person name="Hensen N."/>
            <person name="Bonometti L."/>
            <person name="Westerberg I."/>
            <person name="Brannstrom I.O."/>
            <person name="Guillou S."/>
            <person name="Cros-Aarteil S."/>
            <person name="Calhoun S."/>
            <person name="Haridas S."/>
            <person name="Kuo A."/>
            <person name="Mondo S."/>
            <person name="Pangilinan J."/>
            <person name="Riley R."/>
            <person name="LaButti K."/>
            <person name="Andreopoulos B."/>
            <person name="Lipzen A."/>
            <person name="Chen C."/>
            <person name="Yan M."/>
            <person name="Daum C."/>
            <person name="Ng V."/>
            <person name="Clum A."/>
            <person name="Steindorff A."/>
            <person name="Ohm R.A."/>
            <person name="Martin F."/>
            <person name="Silar P."/>
            <person name="Natvig D.O."/>
            <person name="Lalanne C."/>
            <person name="Gautier V."/>
            <person name="Ament-Velasquez S.L."/>
            <person name="Kruys A."/>
            <person name="Hutchinson M.I."/>
            <person name="Powell A.J."/>
            <person name="Barry K."/>
            <person name="Miller A.N."/>
            <person name="Grigoriev I.V."/>
            <person name="Debuchy R."/>
            <person name="Gladieux P."/>
            <person name="Hiltunen Thoren M."/>
            <person name="Johannesson H."/>
        </authorList>
    </citation>
    <scope>NUCLEOTIDE SEQUENCE</scope>
    <source>
        <strain evidence="12">SMH4131-1</strain>
    </source>
</reference>
<dbReference type="InterPro" id="IPR049730">
    <property type="entry name" value="SNF2/RAD54-like_C"/>
</dbReference>
<dbReference type="SMART" id="SM00490">
    <property type="entry name" value="HELICc"/>
    <property type="match status" value="1"/>
</dbReference>
<evidence type="ECO:0000256" key="5">
    <source>
        <dbReference type="ARBA" id="ARBA00022806"/>
    </source>
</evidence>
<comment type="caution">
    <text evidence="12">The sequence shown here is derived from an EMBL/GenBank/DDBJ whole genome shotgun (WGS) entry which is preliminary data.</text>
</comment>
<feature type="compositionally biased region" description="Acidic residues" evidence="9">
    <location>
        <begin position="222"/>
        <end position="233"/>
    </location>
</feature>
<dbReference type="GO" id="GO:0016887">
    <property type="term" value="F:ATP hydrolysis activity"/>
    <property type="evidence" value="ECO:0007669"/>
    <property type="project" value="InterPro"/>
</dbReference>
<dbReference type="SMART" id="SM00487">
    <property type="entry name" value="DEXDc"/>
    <property type="match status" value="1"/>
</dbReference>
<feature type="compositionally biased region" description="Polar residues" evidence="9">
    <location>
        <begin position="1031"/>
        <end position="1053"/>
    </location>
</feature>
<keyword evidence="3" id="KW-0547">Nucleotide-binding</keyword>
<dbReference type="PANTHER" id="PTHR45797:SF1">
    <property type="entry name" value="HELICASE ARIP4"/>
    <property type="match status" value="1"/>
</dbReference>
<dbReference type="InterPro" id="IPR001650">
    <property type="entry name" value="Helicase_C-like"/>
</dbReference>
<feature type="region of interest" description="Disordered" evidence="9">
    <location>
        <begin position="1094"/>
        <end position="1150"/>
    </location>
</feature>
<accession>A0AAE0IYY9</accession>
<dbReference type="Pfam" id="PF00271">
    <property type="entry name" value="Helicase_C"/>
    <property type="match status" value="1"/>
</dbReference>
<evidence type="ECO:0000259" key="10">
    <source>
        <dbReference type="PROSITE" id="PS51192"/>
    </source>
</evidence>
<gene>
    <name evidence="12" type="ORF">B0T19DRAFT_418643</name>
</gene>
<comment type="similarity">
    <text evidence="2">Belongs to the SNF2/RAD54 helicase family.</text>
</comment>
<dbReference type="InterPro" id="IPR014001">
    <property type="entry name" value="Helicase_ATP-bd"/>
</dbReference>
<feature type="region of interest" description="Disordered" evidence="9">
    <location>
        <begin position="1"/>
        <end position="36"/>
    </location>
</feature>
<proteinExistence type="inferred from homology"/>
<feature type="domain" description="Helicase C-terminal" evidence="11">
    <location>
        <begin position="692"/>
        <end position="842"/>
    </location>
</feature>
<evidence type="ECO:0000256" key="8">
    <source>
        <dbReference type="ARBA" id="ARBA00023242"/>
    </source>
</evidence>
<evidence type="ECO:0000256" key="3">
    <source>
        <dbReference type="ARBA" id="ARBA00022741"/>
    </source>
</evidence>
<name>A0AAE0IYY9_9PEZI</name>
<dbReference type="InterPro" id="IPR038718">
    <property type="entry name" value="SNF2-like_sf"/>
</dbReference>
<feature type="region of interest" description="Disordered" evidence="9">
    <location>
        <begin position="218"/>
        <end position="265"/>
    </location>
</feature>
<dbReference type="GO" id="GO:0005634">
    <property type="term" value="C:nucleus"/>
    <property type="evidence" value="ECO:0007669"/>
    <property type="project" value="UniProtKB-SubCell"/>
</dbReference>
<dbReference type="InterPro" id="IPR000330">
    <property type="entry name" value="SNF2_N"/>
</dbReference>
<dbReference type="GO" id="GO:0005524">
    <property type="term" value="F:ATP binding"/>
    <property type="evidence" value="ECO:0007669"/>
    <property type="project" value="UniProtKB-KW"/>
</dbReference>
<comment type="subcellular location">
    <subcellularLocation>
        <location evidence="1">Nucleus</location>
    </subcellularLocation>
</comment>
<evidence type="ECO:0000256" key="4">
    <source>
        <dbReference type="ARBA" id="ARBA00022801"/>
    </source>
</evidence>
<dbReference type="Proteomes" id="UP001286456">
    <property type="component" value="Unassembled WGS sequence"/>
</dbReference>
<keyword evidence="7" id="KW-0238">DNA-binding</keyword>
<dbReference type="Gene3D" id="3.40.50.300">
    <property type="entry name" value="P-loop containing nucleotide triphosphate hydrolases"/>
    <property type="match status" value="1"/>
</dbReference>
<feature type="compositionally biased region" description="Polar residues" evidence="9">
    <location>
        <begin position="1129"/>
        <end position="1140"/>
    </location>
</feature>
<dbReference type="PROSITE" id="PS51192">
    <property type="entry name" value="HELICASE_ATP_BIND_1"/>
    <property type="match status" value="1"/>
</dbReference>
<dbReference type="GO" id="GO:0004386">
    <property type="term" value="F:helicase activity"/>
    <property type="evidence" value="ECO:0007669"/>
    <property type="project" value="UniProtKB-KW"/>
</dbReference>
<feature type="compositionally biased region" description="Basic and acidic residues" evidence="9">
    <location>
        <begin position="256"/>
        <end position="265"/>
    </location>
</feature>
<evidence type="ECO:0000256" key="2">
    <source>
        <dbReference type="ARBA" id="ARBA00007025"/>
    </source>
</evidence>
<dbReference type="CDD" id="cd18793">
    <property type="entry name" value="SF2_C_SNF"/>
    <property type="match status" value="1"/>
</dbReference>
<keyword evidence="8" id="KW-0539">Nucleus</keyword>
<evidence type="ECO:0000313" key="12">
    <source>
        <dbReference type="EMBL" id="KAK3333630.1"/>
    </source>
</evidence>
<dbReference type="PANTHER" id="PTHR45797">
    <property type="entry name" value="RAD54-LIKE"/>
    <property type="match status" value="1"/>
</dbReference>